<accession>B0SJB1</accession>
<proteinExistence type="predicted"/>
<dbReference type="SUPFAM" id="SSF52402">
    <property type="entry name" value="Adenine nucleotide alpha hydrolases-like"/>
    <property type="match status" value="1"/>
</dbReference>
<dbReference type="Gene3D" id="3.40.50.620">
    <property type="entry name" value="HUPs"/>
    <property type="match status" value="1"/>
</dbReference>
<dbReference type="EMBL" id="CP000786">
    <property type="protein sequence ID" value="ABZ96702.1"/>
    <property type="molecule type" value="Genomic_DNA"/>
</dbReference>
<evidence type="ECO:0000313" key="2">
    <source>
        <dbReference type="Proteomes" id="UP000001847"/>
    </source>
</evidence>
<evidence type="ECO:0000313" key="1">
    <source>
        <dbReference type="EMBL" id="ABZ96702.1"/>
    </source>
</evidence>
<reference evidence="1 2" key="1">
    <citation type="journal article" date="2008" name="PLoS ONE">
        <title>Genome sequence of the saprophyte Leptospira biflexa provides insights into the evolution of Leptospira and the pathogenesis of leptospirosis.</title>
        <authorList>
            <person name="Picardeau M."/>
            <person name="Bulach D.M."/>
            <person name="Bouchier C."/>
            <person name="Zuerner R.L."/>
            <person name="Zidane N."/>
            <person name="Wilson P.J."/>
            <person name="Creno S."/>
            <person name="Kuczek E.S."/>
            <person name="Bommezzadri S."/>
            <person name="Davis J.C."/>
            <person name="McGrath A."/>
            <person name="Johnson M.J."/>
            <person name="Boursaux-Eude C."/>
            <person name="Seemann T."/>
            <person name="Rouy Z."/>
            <person name="Coppel R.L."/>
            <person name="Rood J.I."/>
            <person name="Lajus A."/>
            <person name="Davies J.K."/>
            <person name="Medigue C."/>
            <person name="Adler B."/>
        </authorList>
    </citation>
    <scope>NUCLEOTIDE SEQUENCE [LARGE SCALE GENOMIC DNA]</scope>
    <source>
        <strain evidence="2">Patoc 1 / ATCC 23582 / Paris</strain>
    </source>
</reference>
<dbReference type="InterPro" id="IPR014729">
    <property type="entry name" value="Rossmann-like_a/b/a_fold"/>
</dbReference>
<dbReference type="AlphaFoldDB" id="B0SJB1"/>
<dbReference type="STRING" id="456481.LEPBI_I0564"/>
<name>B0SJB1_LEPBP</name>
<organism evidence="1 2">
    <name type="scientific">Leptospira biflexa serovar Patoc (strain Patoc 1 / ATCC 23582 / Paris)</name>
    <dbReference type="NCBI Taxonomy" id="456481"/>
    <lineage>
        <taxon>Bacteria</taxon>
        <taxon>Pseudomonadati</taxon>
        <taxon>Spirochaetota</taxon>
        <taxon>Spirochaetia</taxon>
        <taxon>Leptospirales</taxon>
        <taxon>Leptospiraceae</taxon>
        <taxon>Leptospira</taxon>
    </lineage>
</organism>
<dbReference type="HOGENOM" id="CLU_2155200_0_0_12"/>
<dbReference type="OrthoDB" id="332165at2"/>
<dbReference type="Proteomes" id="UP000001847">
    <property type="component" value="Chromosome I"/>
</dbReference>
<dbReference type="KEGG" id="lbi:LEPBI_I0564"/>
<dbReference type="BioCyc" id="LBIF456481:LEPBI_RS02770-MONOMER"/>
<dbReference type="RefSeq" id="WP_012387589.1">
    <property type="nucleotide sequence ID" value="NC_010602.1"/>
</dbReference>
<keyword evidence="2" id="KW-1185">Reference proteome</keyword>
<protein>
    <submittedName>
        <fullName evidence="1">Uncharacterized protein</fullName>
    </submittedName>
</protein>
<sequence length="111" mass="13325">MIPKIPDSVSIHFESMLKRMGNQLPNEWIKNKTKFLLSYSGGKDSSLLLLFLKYLQDKYQIQPPHLFYLSHGIREIQNEEKEMETYLEQYGFNLFFVKKKFQIYPSNLRKD</sequence>
<gene>
    <name evidence="1" type="ordered locus">LEPBI_I0564</name>
</gene>